<accession>A0ABQ0LFS3</accession>
<proteinExistence type="predicted"/>
<dbReference type="EMBL" id="DF845479">
    <property type="protein sequence ID" value="GAT49389.1"/>
    <property type="molecule type" value="Genomic_DNA"/>
</dbReference>
<evidence type="ECO:0000313" key="1">
    <source>
        <dbReference type="EMBL" id="GAT49389.1"/>
    </source>
</evidence>
<dbReference type="Proteomes" id="UP000815677">
    <property type="component" value="Unassembled WGS sequence"/>
</dbReference>
<name>A0ABQ0LFS3_MYCCL</name>
<keyword evidence="2" id="KW-1185">Reference proteome</keyword>
<sequence length="430" mass="45869">MNSVDKNAYNRECDRVNQISRFATTDAESAALAGEDEVPDVGAKLRASFAFTEEEALEALRSQSVIAKLGIFSTALLDATKAIATKKGHESVTAQLQGSLPPVAAGLQTSTGITIPVPIIAAFAQGTHPPPLLALTATSLRGFNRSGNIPTRDLVSRATRNSMCIFDSEAFLDARGVSANDADAFDGIASILYALNTLVTICDHITNPASSPALVLLVLSGAHEDWLERMQDLYRDDFQRLPQRRRVEGGAPRAAGTRAASPFRSLGSAAALLRASTYAADLHAAVPSTVLSRESCIRASRCPQLYIQSTITLPPRTAPRGCPPLLMRRPRFHQVAGSRCSVWAVRLFASASDVRGPVSRQHRAGLAVAFSEARNALPAMGPLPTFLPHAPDDARHNPPLGLCLSSTPSLFSLPPFSLDHDRVSERVGAP</sequence>
<organism evidence="1 2">
    <name type="scientific">Mycena chlorophos</name>
    <name type="common">Agaric fungus</name>
    <name type="synonym">Agaricus chlorophos</name>
    <dbReference type="NCBI Taxonomy" id="658473"/>
    <lineage>
        <taxon>Eukaryota</taxon>
        <taxon>Fungi</taxon>
        <taxon>Dikarya</taxon>
        <taxon>Basidiomycota</taxon>
        <taxon>Agaricomycotina</taxon>
        <taxon>Agaricomycetes</taxon>
        <taxon>Agaricomycetidae</taxon>
        <taxon>Agaricales</taxon>
        <taxon>Marasmiineae</taxon>
        <taxon>Mycenaceae</taxon>
        <taxon>Mycena</taxon>
    </lineage>
</organism>
<protein>
    <submittedName>
        <fullName evidence="1">Uncharacterized protein</fullName>
    </submittedName>
</protein>
<evidence type="ECO:0000313" key="2">
    <source>
        <dbReference type="Proteomes" id="UP000815677"/>
    </source>
</evidence>
<reference evidence="1" key="1">
    <citation type="submission" date="2014-09" db="EMBL/GenBank/DDBJ databases">
        <title>Genome sequence of the luminous mushroom Mycena chlorophos for searching fungal bioluminescence genes.</title>
        <authorList>
            <person name="Tanaka Y."/>
            <person name="Kasuga D."/>
            <person name="Oba Y."/>
            <person name="Hase S."/>
            <person name="Sato K."/>
            <person name="Oba Y."/>
            <person name="Sakakibara Y."/>
        </authorList>
    </citation>
    <scope>NUCLEOTIDE SEQUENCE</scope>
</reference>
<gene>
    <name evidence="1" type="ORF">MCHLO_06706</name>
</gene>